<dbReference type="SUPFAM" id="SSF52317">
    <property type="entry name" value="Class I glutamine amidotransferase-like"/>
    <property type="match status" value="1"/>
</dbReference>
<feature type="domain" description="DJ-1/PfpI" evidence="2">
    <location>
        <begin position="7"/>
        <end position="175"/>
    </location>
</feature>
<organism evidence="3 4">
    <name type="scientific">Muricoccus vinaceus</name>
    <dbReference type="NCBI Taxonomy" id="424704"/>
    <lineage>
        <taxon>Bacteria</taxon>
        <taxon>Pseudomonadati</taxon>
        <taxon>Pseudomonadota</taxon>
        <taxon>Alphaproteobacteria</taxon>
        <taxon>Acetobacterales</taxon>
        <taxon>Roseomonadaceae</taxon>
        <taxon>Muricoccus</taxon>
    </lineage>
</organism>
<dbReference type="NCBIfam" id="TIGR01382">
    <property type="entry name" value="PfpI"/>
    <property type="match status" value="1"/>
</dbReference>
<dbReference type="InterPro" id="IPR002818">
    <property type="entry name" value="DJ-1/PfpI"/>
</dbReference>
<evidence type="ECO:0000313" key="3">
    <source>
        <dbReference type="EMBL" id="MFC0385603.1"/>
    </source>
</evidence>
<reference evidence="3 4" key="1">
    <citation type="submission" date="2024-09" db="EMBL/GenBank/DDBJ databases">
        <authorList>
            <person name="Sun Q."/>
            <person name="Mori K."/>
        </authorList>
    </citation>
    <scope>NUCLEOTIDE SEQUENCE [LARGE SCALE GENOMIC DNA]</scope>
    <source>
        <strain evidence="3 4">CCM 7468</strain>
    </source>
</reference>
<dbReference type="Proteomes" id="UP001589789">
    <property type="component" value="Unassembled WGS sequence"/>
</dbReference>
<proteinExistence type="inferred from homology"/>
<dbReference type="RefSeq" id="WP_377049752.1">
    <property type="nucleotide sequence ID" value="NZ_JBHLVZ010000010.1"/>
</dbReference>
<dbReference type="PANTHER" id="PTHR42733:SF12">
    <property type="entry name" value="PROTEINASE"/>
    <property type="match status" value="1"/>
</dbReference>
<dbReference type="Gene3D" id="3.40.50.880">
    <property type="match status" value="1"/>
</dbReference>
<name>A0ABV6ISL6_9PROT</name>
<comment type="caution">
    <text evidence="3">The sequence shown here is derived from an EMBL/GenBank/DDBJ whole genome shotgun (WGS) entry which is preliminary data.</text>
</comment>
<evidence type="ECO:0000313" key="4">
    <source>
        <dbReference type="Proteomes" id="UP001589789"/>
    </source>
</evidence>
<dbReference type="EMBL" id="JBHLVZ010000010">
    <property type="protein sequence ID" value="MFC0385603.1"/>
    <property type="molecule type" value="Genomic_DNA"/>
</dbReference>
<sequence length="186" mass="19778">MADATHRRVAILATDGVERVELTEPLKALKAAGADVAVVSLKAGEIQTMDQDVNPAEKIAVDLEVADAHATAFDALVLPGGTTNPDKLRLDETAVAFVRAFAEAGKPIAAICHGPWTLIEAGVVKGRRMTSYPSLKTDLRNAGATWVDETCVVDGNFVTSRNPKDLPAFCEKMVEAVSRTPRRVAA</sequence>
<evidence type="ECO:0000259" key="2">
    <source>
        <dbReference type="Pfam" id="PF01965"/>
    </source>
</evidence>
<dbReference type="PANTHER" id="PTHR42733">
    <property type="entry name" value="DJ-1 PROTEIN"/>
    <property type="match status" value="1"/>
</dbReference>
<keyword evidence="4" id="KW-1185">Reference proteome</keyword>
<keyword evidence="3" id="KW-0315">Glutamine amidotransferase</keyword>
<protein>
    <submittedName>
        <fullName evidence="3">Type 1 glutamine amidotransferase domain-containing protein</fullName>
    </submittedName>
</protein>
<dbReference type="CDD" id="cd03134">
    <property type="entry name" value="GATase1_PfpI_like"/>
    <property type="match status" value="1"/>
</dbReference>
<comment type="similarity">
    <text evidence="1">Belongs to the peptidase C56 family.</text>
</comment>
<evidence type="ECO:0000256" key="1">
    <source>
        <dbReference type="ARBA" id="ARBA00008542"/>
    </source>
</evidence>
<accession>A0ABV6ISL6</accession>
<dbReference type="InterPro" id="IPR029062">
    <property type="entry name" value="Class_I_gatase-like"/>
</dbReference>
<dbReference type="PROSITE" id="PS51276">
    <property type="entry name" value="PEPTIDASE_C56_PFPI"/>
    <property type="match status" value="1"/>
</dbReference>
<dbReference type="Pfam" id="PF01965">
    <property type="entry name" value="DJ-1_PfpI"/>
    <property type="match status" value="1"/>
</dbReference>
<dbReference type="InterPro" id="IPR006286">
    <property type="entry name" value="C56_PfpI-like"/>
</dbReference>
<gene>
    <name evidence="3" type="ORF">ACFFIC_08545</name>
</gene>